<comment type="caution">
    <text evidence="1">The sequence shown here is derived from an EMBL/GenBank/DDBJ whole genome shotgun (WGS) entry which is preliminary data.</text>
</comment>
<dbReference type="Proteomes" id="UP000324222">
    <property type="component" value="Unassembled WGS sequence"/>
</dbReference>
<dbReference type="AlphaFoldDB" id="A0A5B7FQW3"/>
<gene>
    <name evidence="1" type="ORF">E2C01_043994</name>
</gene>
<dbReference type="EMBL" id="VSRR010009322">
    <property type="protein sequence ID" value="MPC50170.1"/>
    <property type="molecule type" value="Genomic_DNA"/>
</dbReference>
<evidence type="ECO:0000313" key="2">
    <source>
        <dbReference type="Proteomes" id="UP000324222"/>
    </source>
</evidence>
<evidence type="ECO:0000313" key="1">
    <source>
        <dbReference type="EMBL" id="MPC50170.1"/>
    </source>
</evidence>
<reference evidence="1 2" key="1">
    <citation type="submission" date="2019-05" db="EMBL/GenBank/DDBJ databases">
        <title>Another draft genome of Portunus trituberculatus and its Hox gene families provides insights of decapod evolution.</title>
        <authorList>
            <person name="Jeong J.-H."/>
            <person name="Song I."/>
            <person name="Kim S."/>
            <person name="Choi T."/>
            <person name="Kim D."/>
            <person name="Ryu S."/>
            <person name="Kim W."/>
        </authorList>
    </citation>
    <scope>NUCLEOTIDE SEQUENCE [LARGE SCALE GENOMIC DNA]</scope>
    <source>
        <tissue evidence="1">Muscle</tissue>
    </source>
</reference>
<organism evidence="1 2">
    <name type="scientific">Portunus trituberculatus</name>
    <name type="common">Swimming crab</name>
    <name type="synonym">Neptunus trituberculatus</name>
    <dbReference type="NCBI Taxonomy" id="210409"/>
    <lineage>
        <taxon>Eukaryota</taxon>
        <taxon>Metazoa</taxon>
        <taxon>Ecdysozoa</taxon>
        <taxon>Arthropoda</taxon>
        <taxon>Crustacea</taxon>
        <taxon>Multicrustacea</taxon>
        <taxon>Malacostraca</taxon>
        <taxon>Eumalacostraca</taxon>
        <taxon>Eucarida</taxon>
        <taxon>Decapoda</taxon>
        <taxon>Pleocyemata</taxon>
        <taxon>Brachyura</taxon>
        <taxon>Eubrachyura</taxon>
        <taxon>Portunoidea</taxon>
        <taxon>Portunidae</taxon>
        <taxon>Portuninae</taxon>
        <taxon>Portunus</taxon>
    </lineage>
</organism>
<keyword evidence="2" id="KW-1185">Reference proteome</keyword>
<proteinExistence type="predicted"/>
<name>A0A5B7FQW3_PORTR</name>
<accession>A0A5B7FQW3</accession>
<protein>
    <submittedName>
        <fullName evidence="1">Uncharacterized protein</fullName>
    </submittedName>
</protein>
<sequence length="198" mass="21180">MTGKVLLKTPLVISEVLENSRANSSPSSPPPRYWIPVGGRGGAGTIEVGYTPVPGEGSSDVVGGGGRVDGEPGFTVGCWVVLIAVRILVVLRCGLGVFRILTVFLWVCLDLDVLASLQERPDVACDFPAIVKIVKEIVIHCVSVVSRSQSLPLFTYKECEAQFGSPPIEDAVTSHIGPPRLIEAFTHLLQLNTHSYST</sequence>